<feature type="transmembrane region" description="Helical" evidence="1">
    <location>
        <begin position="63"/>
        <end position="81"/>
    </location>
</feature>
<accession>A0A916UWK6</accession>
<reference evidence="2" key="2">
    <citation type="submission" date="2020-09" db="EMBL/GenBank/DDBJ databases">
        <authorList>
            <person name="Sun Q."/>
            <person name="Zhou Y."/>
        </authorList>
    </citation>
    <scope>NUCLEOTIDE SEQUENCE</scope>
    <source>
        <strain evidence="2">CGMCC 1.10998</strain>
    </source>
</reference>
<dbReference type="InterPro" id="IPR018643">
    <property type="entry name" value="DUF2069_membrane"/>
</dbReference>
<keyword evidence="1" id="KW-0472">Membrane</keyword>
<dbReference type="EMBL" id="BMED01000005">
    <property type="protein sequence ID" value="GGC90286.1"/>
    <property type="molecule type" value="Genomic_DNA"/>
</dbReference>
<gene>
    <name evidence="2" type="ORF">GCM10011396_41860</name>
</gene>
<dbReference type="Pfam" id="PF09842">
    <property type="entry name" value="DUF2069"/>
    <property type="match status" value="1"/>
</dbReference>
<protein>
    <submittedName>
        <fullName evidence="2">Membrane protein</fullName>
    </submittedName>
</protein>
<comment type="caution">
    <text evidence="2">The sequence shown here is derived from an EMBL/GenBank/DDBJ whole genome shotgun (WGS) entry which is preliminary data.</text>
</comment>
<dbReference type="AlphaFoldDB" id="A0A916UWK6"/>
<sequence>MTITTQNKYHLLACISLIALIILDILWETTLAPLRPGGSWMVLKVLPLLWILRGVLKRDNFTMQWSSMMILLYFAEGIIRASSDRLWLSAMLGWGEVAFSVLFFIGTLFYLRPLKKAAKLAAKQAQQTNSQ</sequence>
<keyword evidence="1" id="KW-0812">Transmembrane</keyword>
<feature type="transmembrane region" description="Helical" evidence="1">
    <location>
        <begin position="39"/>
        <end position="56"/>
    </location>
</feature>
<evidence type="ECO:0000313" key="3">
    <source>
        <dbReference type="Proteomes" id="UP000637423"/>
    </source>
</evidence>
<evidence type="ECO:0000313" key="2">
    <source>
        <dbReference type="EMBL" id="GGC90286.1"/>
    </source>
</evidence>
<evidence type="ECO:0000256" key="1">
    <source>
        <dbReference type="SAM" id="Phobius"/>
    </source>
</evidence>
<feature type="transmembrane region" description="Helical" evidence="1">
    <location>
        <begin position="9"/>
        <end position="27"/>
    </location>
</feature>
<keyword evidence="1" id="KW-1133">Transmembrane helix</keyword>
<organism evidence="2 3">
    <name type="scientific">Undibacterium terreum</name>
    <dbReference type="NCBI Taxonomy" id="1224302"/>
    <lineage>
        <taxon>Bacteria</taxon>
        <taxon>Pseudomonadati</taxon>
        <taxon>Pseudomonadota</taxon>
        <taxon>Betaproteobacteria</taxon>
        <taxon>Burkholderiales</taxon>
        <taxon>Oxalobacteraceae</taxon>
        <taxon>Undibacterium</taxon>
    </lineage>
</organism>
<dbReference type="RefSeq" id="WP_229751264.1">
    <property type="nucleotide sequence ID" value="NZ_BMED01000005.1"/>
</dbReference>
<reference evidence="2" key="1">
    <citation type="journal article" date="2014" name="Int. J. Syst. Evol. Microbiol.">
        <title>Complete genome sequence of Corynebacterium casei LMG S-19264T (=DSM 44701T), isolated from a smear-ripened cheese.</title>
        <authorList>
            <consortium name="US DOE Joint Genome Institute (JGI-PGF)"/>
            <person name="Walter F."/>
            <person name="Albersmeier A."/>
            <person name="Kalinowski J."/>
            <person name="Ruckert C."/>
        </authorList>
    </citation>
    <scope>NUCLEOTIDE SEQUENCE</scope>
    <source>
        <strain evidence="2">CGMCC 1.10998</strain>
    </source>
</reference>
<name>A0A916UWK6_9BURK</name>
<proteinExistence type="predicted"/>
<feature type="transmembrane region" description="Helical" evidence="1">
    <location>
        <begin position="87"/>
        <end position="111"/>
    </location>
</feature>
<dbReference type="Proteomes" id="UP000637423">
    <property type="component" value="Unassembled WGS sequence"/>
</dbReference>
<keyword evidence="3" id="KW-1185">Reference proteome</keyword>